<dbReference type="EMBL" id="LHPG02000017">
    <property type="protein sequence ID" value="PRW33254.1"/>
    <property type="molecule type" value="Genomic_DNA"/>
</dbReference>
<evidence type="ECO:0000256" key="5">
    <source>
        <dbReference type="SAM" id="MobiDB-lite"/>
    </source>
</evidence>
<dbReference type="InterPro" id="IPR016169">
    <property type="entry name" value="FAD-bd_PCMH_sub2"/>
</dbReference>
<evidence type="ECO:0000256" key="2">
    <source>
        <dbReference type="ARBA" id="ARBA00022630"/>
    </source>
</evidence>
<organism evidence="7 8">
    <name type="scientific">Chlorella sorokiniana</name>
    <name type="common">Freshwater green alga</name>
    <dbReference type="NCBI Taxonomy" id="3076"/>
    <lineage>
        <taxon>Eukaryota</taxon>
        <taxon>Viridiplantae</taxon>
        <taxon>Chlorophyta</taxon>
        <taxon>core chlorophytes</taxon>
        <taxon>Trebouxiophyceae</taxon>
        <taxon>Chlorellales</taxon>
        <taxon>Chlorellaceae</taxon>
        <taxon>Chlorella clade</taxon>
        <taxon>Chlorella</taxon>
    </lineage>
</organism>
<dbReference type="InterPro" id="IPR016164">
    <property type="entry name" value="FAD-linked_Oxase-like_C"/>
</dbReference>
<dbReference type="InterPro" id="IPR006094">
    <property type="entry name" value="Oxid_FAD_bind_N"/>
</dbReference>
<comment type="cofactor">
    <cofactor evidence="1">
        <name>FAD</name>
        <dbReference type="ChEBI" id="CHEBI:57692"/>
    </cofactor>
</comment>
<dbReference type="InterPro" id="IPR036318">
    <property type="entry name" value="FAD-bd_PCMH-like_sf"/>
</dbReference>
<dbReference type="GO" id="GO:0016614">
    <property type="term" value="F:oxidoreductase activity, acting on CH-OH group of donors"/>
    <property type="evidence" value="ECO:0007669"/>
    <property type="project" value="UniProtKB-ARBA"/>
</dbReference>
<dbReference type="FunFam" id="3.30.465.10:FF:000053">
    <property type="entry name" value="D-lactate dehydrogenase (Cytochrome), putative"/>
    <property type="match status" value="1"/>
</dbReference>
<evidence type="ECO:0000256" key="4">
    <source>
        <dbReference type="ARBA" id="ARBA00023002"/>
    </source>
</evidence>
<evidence type="ECO:0000256" key="1">
    <source>
        <dbReference type="ARBA" id="ARBA00001974"/>
    </source>
</evidence>
<keyword evidence="4" id="KW-0560">Oxidoreductase</keyword>
<dbReference type="FunFam" id="3.30.70.2190:FF:000001">
    <property type="entry name" value="D-2-hydroxyglutarate dehydrogenase mitochondrial"/>
    <property type="match status" value="1"/>
</dbReference>
<dbReference type="Gene3D" id="3.30.465.10">
    <property type="match status" value="1"/>
</dbReference>
<dbReference type="STRING" id="3076.A0A2P6TGK5"/>
<gene>
    <name evidence="7" type="ORF">C2E21_7798</name>
</gene>
<feature type="compositionally biased region" description="Gly residues" evidence="5">
    <location>
        <begin position="682"/>
        <end position="699"/>
    </location>
</feature>
<reference evidence="7 8" key="1">
    <citation type="journal article" date="2018" name="Plant J.">
        <title>Genome sequences of Chlorella sorokiniana UTEX 1602 and Micractinium conductrix SAG 241.80: implications to maltose excretion by a green alga.</title>
        <authorList>
            <person name="Arriola M.B."/>
            <person name="Velmurugan N."/>
            <person name="Zhang Y."/>
            <person name="Plunkett M.H."/>
            <person name="Hondzo H."/>
            <person name="Barney B.M."/>
        </authorList>
    </citation>
    <scope>NUCLEOTIDE SEQUENCE [LARGE SCALE GENOMIC DNA]</scope>
    <source>
        <strain evidence="8">UTEX 1602</strain>
    </source>
</reference>
<dbReference type="SUPFAM" id="SSF56176">
    <property type="entry name" value="FAD-binding/transporter-associated domain-like"/>
    <property type="match status" value="1"/>
</dbReference>
<dbReference type="PANTHER" id="PTHR43716">
    <property type="entry name" value="D-2-HYDROXYGLUTARATE DEHYDROGENASE, MITOCHONDRIAL"/>
    <property type="match status" value="1"/>
</dbReference>
<dbReference type="AlphaFoldDB" id="A0A2P6TGK5"/>
<dbReference type="GO" id="GO:0071949">
    <property type="term" value="F:FAD binding"/>
    <property type="evidence" value="ECO:0007669"/>
    <property type="project" value="InterPro"/>
</dbReference>
<keyword evidence="3" id="KW-0274">FAD</keyword>
<evidence type="ECO:0000313" key="8">
    <source>
        <dbReference type="Proteomes" id="UP000239899"/>
    </source>
</evidence>
<proteinExistence type="predicted"/>
<dbReference type="GO" id="GO:0019752">
    <property type="term" value="P:carboxylic acid metabolic process"/>
    <property type="evidence" value="ECO:0007669"/>
    <property type="project" value="UniProtKB-ARBA"/>
</dbReference>
<accession>A0A2P6TGK5</accession>
<feature type="region of interest" description="Disordered" evidence="5">
    <location>
        <begin position="640"/>
        <end position="699"/>
    </location>
</feature>
<feature type="region of interest" description="Disordered" evidence="5">
    <location>
        <begin position="405"/>
        <end position="435"/>
    </location>
</feature>
<keyword evidence="8" id="KW-1185">Reference proteome</keyword>
<evidence type="ECO:0000256" key="3">
    <source>
        <dbReference type="ARBA" id="ARBA00022827"/>
    </source>
</evidence>
<dbReference type="SUPFAM" id="SSF55103">
    <property type="entry name" value="FAD-linked oxidases, C-terminal domain"/>
    <property type="match status" value="1"/>
</dbReference>
<feature type="compositionally biased region" description="Low complexity" evidence="5">
    <location>
        <begin position="407"/>
        <end position="433"/>
    </location>
</feature>
<protein>
    <submittedName>
        <fullName evidence="7">D-2-hydroxyglutarate mitochondrial</fullName>
    </submittedName>
</protein>
<evidence type="ECO:0000259" key="6">
    <source>
        <dbReference type="PROSITE" id="PS51387"/>
    </source>
</evidence>
<dbReference type="Pfam" id="PF01565">
    <property type="entry name" value="FAD_binding_4"/>
    <property type="match status" value="1"/>
</dbReference>
<sequence length="699" mass="73823">MWGSGCRPAGRLLAALRQLRRAGGVAERDPRFATVADADLQFFESMLGPAGVVTDPHELQPFNRDWMGKYEGASRVALKPKTTEQAAALLRHCNERRLAVVPQGGNTGLVGGSVPVFDEIVISTAAMNQVLGFDQVSGALTAQAGCILENLDNYVAERGYCMPLDLGAKGSCHIGGNVATNAGGLRLLRYGSLHGSVLGLEAVLADGTVLDLLTTLRKDNTGYDLKQLFIGSEGTLGLITAVAIHCPPRPLAVNVSYLAVPSFEAAQQVFVAAKRDLGEVLSAFEFLDRESLDITLRHLPGVKDPLPSCQAPFYLVVETSGSSAAHDSEKLERFLEDVMGQGLVLDGAVAQDSTQARQMWHLREGITEGLRHRGAIYKYDVSLPIPQMYRLVEDMRGRLAAAFPGQAGSASSSSGSSSGSSSSGSSSSSSSSSRDWPPICVAGYGHLGDGNLHLNISAPVYSEELRQQIEPFVYEWTASHRGSATNGAWTQCGMDGVEAAPAAQVDPQELSELAARALRVLLGAEHCWLPLSCLRLAVLGSTHDSRSKCLLELAVASLCDQGLVLRQGYGPLAALSVPDAALSKAEALAYSEFPDEGQLPLYSSSLAAAQHRGGGGGLVAAAHHRPGSCLRIARRLSSPRQFGHRPMSGIEKASGRRLGSKRSSGGSDDIVQQMQKKMRMQDGGGGGPFGGGGLQAMSP</sequence>
<dbReference type="Proteomes" id="UP000239899">
    <property type="component" value="Unassembled WGS sequence"/>
</dbReference>
<comment type="caution">
    <text evidence="7">The sequence shown here is derived from an EMBL/GenBank/DDBJ whole genome shotgun (WGS) entry which is preliminary data.</text>
</comment>
<dbReference type="InterPro" id="IPR016167">
    <property type="entry name" value="FAD-bd_PCMH_sub1"/>
</dbReference>
<dbReference type="Gene3D" id="3.30.70.2190">
    <property type="match status" value="1"/>
</dbReference>
<evidence type="ECO:0000313" key="7">
    <source>
        <dbReference type="EMBL" id="PRW33254.1"/>
    </source>
</evidence>
<dbReference type="InterPro" id="IPR051264">
    <property type="entry name" value="FAD-oxidored/transferase_4"/>
</dbReference>
<dbReference type="PROSITE" id="PS51387">
    <property type="entry name" value="FAD_PCMH"/>
    <property type="match status" value="1"/>
</dbReference>
<dbReference type="Pfam" id="PF02913">
    <property type="entry name" value="FAD-oxidase_C"/>
    <property type="match status" value="1"/>
</dbReference>
<dbReference type="OrthoDB" id="5332616at2759"/>
<dbReference type="Gene3D" id="3.30.43.10">
    <property type="entry name" value="Uridine Diphospho-n-acetylenolpyruvylglucosamine Reductase, domain 2"/>
    <property type="match status" value="1"/>
</dbReference>
<keyword evidence="2" id="KW-0285">Flavoprotein</keyword>
<feature type="domain" description="FAD-binding PCMH-type" evidence="6">
    <location>
        <begin position="69"/>
        <end position="249"/>
    </location>
</feature>
<dbReference type="PANTHER" id="PTHR43716:SF1">
    <property type="entry name" value="D-2-HYDROXYGLUTARATE DEHYDROGENASE, MITOCHONDRIAL"/>
    <property type="match status" value="1"/>
</dbReference>
<dbReference type="InterPro" id="IPR016166">
    <property type="entry name" value="FAD-bd_PCMH"/>
</dbReference>
<dbReference type="InterPro" id="IPR004113">
    <property type="entry name" value="FAD-bd_oxidored_4_C"/>
</dbReference>
<dbReference type="GO" id="GO:0005739">
    <property type="term" value="C:mitochondrion"/>
    <property type="evidence" value="ECO:0007669"/>
    <property type="project" value="TreeGrafter"/>
</dbReference>
<dbReference type="FunFam" id="3.30.43.10:FF:000002">
    <property type="entry name" value="D-2-hydroxyglutarate dehydrogenase, mitochondrial"/>
    <property type="match status" value="1"/>
</dbReference>
<dbReference type="Gene3D" id="3.30.70.2740">
    <property type="match status" value="1"/>
</dbReference>
<name>A0A2P6TGK5_CHLSO</name>